<keyword evidence="2" id="KW-1185">Reference proteome</keyword>
<dbReference type="EMBL" id="CP017157">
    <property type="protein sequence ID" value="AOP51342.1"/>
    <property type="molecule type" value="Genomic_DNA"/>
</dbReference>
<proteinExistence type="predicted"/>
<dbReference type="OrthoDB" id="4228938at2"/>
<sequence length="83" mass="9104">MNAGAYNRARSILAHAGSYWAAKSHPIHGTSSVAVHYGTDLLAESRDEFRALDASAPVKRAGMAMWHWDAIRRAAEAMGITHW</sequence>
<organism evidence="1 2">
    <name type="scientific">Streptomyces lydicus</name>
    <dbReference type="NCBI Taxonomy" id="47763"/>
    <lineage>
        <taxon>Bacteria</taxon>
        <taxon>Bacillati</taxon>
        <taxon>Actinomycetota</taxon>
        <taxon>Actinomycetes</taxon>
        <taxon>Kitasatosporales</taxon>
        <taxon>Streptomycetaceae</taxon>
        <taxon>Streptomyces</taxon>
    </lineage>
</organism>
<reference evidence="1 2" key="1">
    <citation type="submission" date="2016-09" db="EMBL/GenBank/DDBJ databases">
        <title>Complete genome sequencing of Streptomyces lydicus 103 and metabolic pathways analysis of antibiotic biosynthesis.</title>
        <authorList>
            <person name="Jia N."/>
            <person name="Ding M.-Z."/>
            <person name="Gao F."/>
            <person name="Yuan Y.-J."/>
        </authorList>
    </citation>
    <scope>NUCLEOTIDE SEQUENCE [LARGE SCALE GENOMIC DNA]</scope>
    <source>
        <strain evidence="1 2">103</strain>
    </source>
</reference>
<evidence type="ECO:0000313" key="2">
    <source>
        <dbReference type="Proteomes" id="UP000094094"/>
    </source>
</evidence>
<evidence type="ECO:0000313" key="1">
    <source>
        <dbReference type="EMBL" id="AOP51342.1"/>
    </source>
</evidence>
<name>A0A1D7VX88_9ACTN</name>
<protein>
    <submittedName>
        <fullName evidence="1">Uncharacterized protein</fullName>
    </submittedName>
</protein>
<dbReference type="AlphaFoldDB" id="A0A1D7VX88"/>
<dbReference type="Proteomes" id="UP000094094">
    <property type="component" value="Chromosome"/>
</dbReference>
<accession>A0A1D7VX88</accession>
<dbReference type="KEGG" id="slc:SL103_19340"/>
<gene>
    <name evidence="1" type="ORF">SL103_19340</name>
</gene>